<feature type="compositionally biased region" description="Basic and acidic residues" evidence="1">
    <location>
        <begin position="30"/>
        <end position="42"/>
    </location>
</feature>
<reference evidence="3" key="1">
    <citation type="journal article" date="2017" name="Cell">
        <title>Insights into land plant evolution garnered from the Marchantia polymorpha genome.</title>
        <authorList>
            <person name="Bowman J.L."/>
            <person name="Kohchi T."/>
            <person name="Yamato K.T."/>
            <person name="Jenkins J."/>
            <person name="Shu S."/>
            <person name="Ishizaki K."/>
            <person name="Yamaoka S."/>
            <person name="Nishihama R."/>
            <person name="Nakamura Y."/>
            <person name="Berger F."/>
            <person name="Adam C."/>
            <person name="Aki S.S."/>
            <person name="Althoff F."/>
            <person name="Araki T."/>
            <person name="Arteaga-Vazquez M.A."/>
            <person name="Balasubrmanian S."/>
            <person name="Barry K."/>
            <person name="Bauer D."/>
            <person name="Boehm C.R."/>
            <person name="Briginshaw L."/>
            <person name="Caballero-Perez J."/>
            <person name="Catarino B."/>
            <person name="Chen F."/>
            <person name="Chiyoda S."/>
            <person name="Chovatia M."/>
            <person name="Davies K.M."/>
            <person name="Delmans M."/>
            <person name="Demura T."/>
            <person name="Dierschke T."/>
            <person name="Dolan L."/>
            <person name="Dorantes-Acosta A.E."/>
            <person name="Eklund D.M."/>
            <person name="Florent S.N."/>
            <person name="Flores-Sandoval E."/>
            <person name="Fujiyama A."/>
            <person name="Fukuzawa H."/>
            <person name="Galik B."/>
            <person name="Grimanelli D."/>
            <person name="Grimwood J."/>
            <person name="Grossniklaus U."/>
            <person name="Hamada T."/>
            <person name="Haseloff J."/>
            <person name="Hetherington A.J."/>
            <person name="Higo A."/>
            <person name="Hirakawa Y."/>
            <person name="Hundley H.N."/>
            <person name="Ikeda Y."/>
            <person name="Inoue K."/>
            <person name="Inoue S.I."/>
            <person name="Ishida S."/>
            <person name="Jia Q."/>
            <person name="Kakita M."/>
            <person name="Kanazawa T."/>
            <person name="Kawai Y."/>
            <person name="Kawashima T."/>
            <person name="Kennedy M."/>
            <person name="Kinose K."/>
            <person name="Kinoshita T."/>
            <person name="Kohara Y."/>
            <person name="Koide E."/>
            <person name="Komatsu K."/>
            <person name="Kopischke S."/>
            <person name="Kubo M."/>
            <person name="Kyozuka J."/>
            <person name="Lagercrantz U."/>
            <person name="Lin S.S."/>
            <person name="Lindquist E."/>
            <person name="Lipzen A.M."/>
            <person name="Lu C.W."/>
            <person name="De Luna E."/>
            <person name="Martienssen R.A."/>
            <person name="Minamino N."/>
            <person name="Mizutani M."/>
            <person name="Mizutani M."/>
            <person name="Mochizuki N."/>
            <person name="Monte I."/>
            <person name="Mosher R."/>
            <person name="Nagasaki H."/>
            <person name="Nakagami H."/>
            <person name="Naramoto S."/>
            <person name="Nishitani K."/>
            <person name="Ohtani M."/>
            <person name="Okamoto T."/>
            <person name="Okumura M."/>
            <person name="Phillips J."/>
            <person name="Pollak B."/>
            <person name="Reinders A."/>
            <person name="Rovekamp M."/>
            <person name="Sano R."/>
            <person name="Sawa S."/>
            <person name="Schmid M.W."/>
            <person name="Shirakawa M."/>
            <person name="Solano R."/>
            <person name="Spunde A."/>
            <person name="Suetsugu N."/>
            <person name="Sugano S."/>
            <person name="Sugiyama A."/>
            <person name="Sun R."/>
            <person name="Suzuki Y."/>
            <person name="Takenaka M."/>
            <person name="Takezawa D."/>
            <person name="Tomogane H."/>
            <person name="Tsuzuki M."/>
            <person name="Ueda T."/>
            <person name="Umeda M."/>
            <person name="Ward J.M."/>
            <person name="Watanabe Y."/>
            <person name="Yazaki K."/>
            <person name="Yokoyama R."/>
            <person name="Yoshitake Y."/>
            <person name="Yotsui I."/>
            <person name="Zachgo S."/>
            <person name="Schmutz J."/>
        </authorList>
    </citation>
    <scope>NUCLEOTIDE SEQUENCE [LARGE SCALE GENOMIC DNA]</scope>
    <source>
        <strain evidence="3">Tak-1</strain>
    </source>
</reference>
<evidence type="ECO:0000313" key="2">
    <source>
        <dbReference type="EMBL" id="PTQ34604.1"/>
    </source>
</evidence>
<dbReference type="Proteomes" id="UP000244005">
    <property type="component" value="Unassembled WGS sequence"/>
</dbReference>
<dbReference type="EMBL" id="KZ772750">
    <property type="protein sequence ID" value="PTQ34604.1"/>
    <property type="molecule type" value="Genomic_DNA"/>
</dbReference>
<sequence length="419" mass="46831">MSKNESSSSSTSDSTSESEKAQPVASAVQAEKKLVDVSKLKPESSSSEESASEESEDSKNDATEELPRSSGAAKVNKTVEADVIQKPVKVGKVDGKRVTFTDPPVVELHNSVHKGHASVGDKSLSGRKEDLTAASSEKKRAASAPEIAAANLKRARKSSASAFRSPCTPHIWLPSEEILLAKALQRASEFGSKFPKEKGSKYWQSMMEILDISDPPLSLSQFHQKIRRMKSKYLSLRGRASSFSTAWKESHEGQLFKLWDRSWGKGSVNSICTDKDFEDEYDDDVHTTQSAHLRSSDSEEDDKVLAEVKSARPKITIYPRSVRSDQQFVIHFDGSSLLNPTRAPVDCSKVLPEHKDTPPELRRSLLQIRKKCCDLYCEEMSTTENILKSIVQRCELERRRSLLNYEIEEFYARFPVRSL</sequence>
<gene>
    <name evidence="2" type="ORF">MARPO_0078s0020</name>
</gene>
<organism evidence="2 3">
    <name type="scientific">Marchantia polymorpha</name>
    <name type="common">Common liverwort</name>
    <name type="synonym">Marchantia aquatica</name>
    <dbReference type="NCBI Taxonomy" id="3197"/>
    <lineage>
        <taxon>Eukaryota</taxon>
        <taxon>Viridiplantae</taxon>
        <taxon>Streptophyta</taxon>
        <taxon>Embryophyta</taxon>
        <taxon>Marchantiophyta</taxon>
        <taxon>Marchantiopsida</taxon>
        <taxon>Marchantiidae</taxon>
        <taxon>Marchantiales</taxon>
        <taxon>Marchantiaceae</taxon>
        <taxon>Marchantia</taxon>
    </lineage>
</organism>
<evidence type="ECO:0000313" key="3">
    <source>
        <dbReference type="Proteomes" id="UP000244005"/>
    </source>
</evidence>
<feature type="region of interest" description="Disordered" evidence="1">
    <location>
        <begin position="1"/>
        <end position="82"/>
    </location>
</feature>
<feature type="compositionally biased region" description="Basic and acidic residues" evidence="1">
    <location>
        <begin position="57"/>
        <end position="67"/>
    </location>
</feature>
<dbReference type="Gramene" id="Mp5g00190.1">
    <property type="protein sequence ID" value="Mp5g00190.1.cds1"/>
    <property type="gene ID" value="Mp5g00190"/>
</dbReference>
<keyword evidence="3" id="KW-1185">Reference proteome</keyword>
<feature type="compositionally biased region" description="Low complexity" evidence="1">
    <location>
        <begin position="1"/>
        <end position="15"/>
    </location>
</feature>
<name>A0A2R6WL64_MARPO</name>
<accession>A0A2R6WL64</accession>
<feature type="compositionally biased region" description="Basic and acidic residues" evidence="1">
    <location>
        <begin position="124"/>
        <end position="140"/>
    </location>
</feature>
<protein>
    <submittedName>
        <fullName evidence="2">Uncharacterized protein</fullName>
    </submittedName>
</protein>
<feature type="region of interest" description="Disordered" evidence="1">
    <location>
        <begin position="107"/>
        <end position="145"/>
    </location>
</feature>
<proteinExistence type="predicted"/>
<evidence type="ECO:0000256" key="1">
    <source>
        <dbReference type="SAM" id="MobiDB-lite"/>
    </source>
</evidence>
<dbReference type="AlphaFoldDB" id="A0A2R6WL64"/>